<keyword evidence="3" id="KW-1185">Reference proteome</keyword>
<evidence type="ECO:0000313" key="3">
    <source>
        <dbReference type="Proteomes" id="UP000002852"/>
    </source>
</evidence>
<sequence>MDTSPLKSLLVGRLMPEKCYEELFVRFILLFVCDFVCIFCLLTQKPSNSPTLRETLLTRSGIFSSRRQGLFIIKKSQNNTTFLDRI</sequence>
<keyword evidence="1" id="KW-0472">Membrane</keyword>
<dbReference type="Ensembl" id="ENSXMAT00000032058.1">
    <property type="protein sequence ID" value="ENSXMAP00000037075.1"/>
    <property type="gene ID" value="ENSXMAG00000027408.1"/>
</dbReference>
<reference evidence="3" key="1">
    <citation type="submission" date="2012-01" db="EMBL/GenBank/DDBJ databases">
        <authorList>
            <person name="Walter R."/>
            <person name="Schartl M."/>
            <person name="Warren W."/>
        </authorList>
    </citation>
    <scope>NUCLEOTIDE SEQUENCE [LARGE SCALE GENOMIC DNA]</scope>
    <source>
        <strain evidence="3">JP 163 A</strain>
    </source>
</reference>
<feature type="transmembrane region" description="Helical" evidence="1">
    <location>
        <begin position="23"/>
        <end position="43"/>
    </location>
</feature>
<reference evidence="2" key="3">
    <citation type="submission" date="2025-08" db="UniProtKB">
        <authorList>
            <consortium name="Ensembl"/>
        </authorList>
    </citation>
    <scope>IDENTIFICATION</scope>
    <source>
        <strain evidence="2">JP 163 A</strain>
    </source>
</reference>
<dbReference type="Proteomes" id="UP000002852">
    <property type="component" value="Unassembled WGS sequence"/>
</dbReference>
<dbReference type="AlphaFoldDB" id="A0A3B5R2W0"/>
<dbReference type="GeneTree" id="ENSGT01000000216323"/>
<protein>
    <submittedName>
        <fullName evidence="2">Uncharacterized protein</fullName>
    </submittedName>
</protein>
<reference evidence="2" key="4">
    <citation type="submission" date="2025-09" db="UniProtKB">
        <authorList>
            <consortium name="Ensembl"/>
        </authorList>
    </citation>
    <scope>IDENTIFICATION</scope>
    <source>
        <strain evidence="2">JP 163 A</strain>
    </source>
</reference>
<reference evidence="3" key="2">
    <citation type="journal article" date="2013" name="Nat. Genet.">
        <title>The genome of the platyfish, Xiphophorus maculatus, provides insights into evolutionary adaptation and several complex traits.</title>
        <authorList>
            <person name="Schartl M."/>
            <person name="Walter R.B."/>
            <person name="Shen Y."/>
            <person name="Garcia T."/>
            <person name="Catchen J."/>
            <person name="Amores A."/>
            <person name="Braasch I."/>
            <person name="Chalopin D."/>
            <person name="Volff J.N."/>
            <person name="Lesch K.P."/>
            <person name="Bisazza A."/>
            <person name="Minx P."/>
            <person name="Hillier L."/>
            <person name="Wilson R.K."/>
            <person name="Fuerstenberg S."/>
            <person name="Boore J."/>
            <person name="Searle S."/>
            <person name="Postlethwait J.H."/>
            <person name="Warren W.C."/>
        </authorList>
    </citation>
    <scope>NUCLEOTIDE SEQUENCE [LARGE SCALE GENOMIC DNA]</scope>
    <source>
        <strain evidence="3">JP 163 A</strain>
    </source>
</reference>
<keyword evidence="1" id="KW-1133">Transmembrane helix</keyword>
<keyword evidence="1" id="KW-0812">Transmembrane</keyword>
<organism evidence="2 3">
    <name type="scientific">Xiphophorus maculatus</name>
    <name type="common">Southern platyfish</name>
    <name type="synonym">Platypoecilus maculatus</name>
    <dbReference type="NCBI Taxonomy" id="8083"/>
    <lineage>
        <taxon>Eukaryota</taxon>
        <taxon>Metazoa</taxon>
        <taxon>Chordata</taxon>
        <taxon>Craniata</taxon>
        <taxon>Vertebrata</taxon>
        <taxon>Euteleostomi</taxon>
        <taxon>Actinopterygii</taxon>
        <taxon>Neopterygii</taxon>
        <taxon>Teleostei</taxon>
        <taxon>Neoteleostei</taxon>
        <taxon>Acanthomorphata</taxon>
        <taxon>Ovalentaria</taxon>
        <taxon>Atherinomorphae</taxon>
        <taxon>Cyprinodontiformes</taxon>
        <taxon>Poeciliidae</taxon>
        <taxon>Poeciliinae</taxon>
        <taxon>Xiphophorus</taxon>
    </lineage>
</organism>
<evidence type="ECO:0000313" key="2">
    <source>
        <dbReference type="Ensembl" id="ENSXMAP00000037075.1"/>
    </source>
</evidence>
<accession>A0A3B5R2W0</accession>
<name>A0A3B5R2W0_XIPMA</name>
<evidence type="ECO:0000256" key="1">
    <source>
        <dbReference type="SAM" id="Phobius"/>
    </source>
</evidence>
<dbReference type="InParanoid" id="A0A3B5R2W0"/>
<proteinExistence type="predicted"/>